<keyword evidence="1" id="KW-0677">Repeat</keyword>
<gene>
    <name evidence="3" type="ORF">EI555_015869</name>
</gene>
<dbReference type="InterPro" id="IPR047120">
    <property type="entry name" value="Pk/Esn/Tes"/>
</dbReference>
<sequence length="145" mass="16386">MVTVMPLAMEKTVSKLMFDFQRNSTSDDDSGCALEEYAWVPPGLKPEQKGELTLLIQRSGATWDEDVWGPNGKPEREMKLSLGMWEWAGGLSNGRVTCVLSILQVHQYYSCLPEEKVPYVNSPGEKLRIKQLLHQLPPHDNEVRG</sequence>
<dbReference type="Proteomes" id="UP000308365">
    <property type="component" value="Unassembled WGS sequence"/>
</dbReference>
<organism evidence="3 4">
    <name type="scientific">Monodon monoceros</name>
    <name type="common">Narwhal</name>
    <name type="synonym">Ceratodon monodon</name>
    <dbReference type="NCBI Taxonomy" id="40151"/>
    <lineage>
        <taxon>Eukaryota</taxon>
        <taxon>Metazoa</taxon>
        <taxon>Chordata</taxon>
        <taxon>Craniata</taxon>
        <taxon>Vertebrata</taxon>
        <taxon>Euteleostomi</taxon>
        <taxon>Mammalia</taxon>
        <taxon>Eutheria</taxon>
        <taxon>Laurasiatheria</taxon>
        <taxon>Artiodactyla</taxon>
        <taxon>Whippomorpha</taxon>
        <taxon>Cetacea</taxon>
        <taxon>Odontoceti</taxon>
        <taxon>Monodontidae</taxon>
        <taxon>Monodon</taxon>
    </lineage>
</organism>
<comment type="caution">
    <text evidence="3">The sequence shown here is derived from an EMBL/GenBank/DDBJ whole genome shotgun (WGS) entry which is preliminary data.</text>
</comment>
<evidence type="ECO:0000259" key="2">
    <source>
        <dbReference type="PROSITE" id="PS51303"/>
    </source>
</evidence>
<evidence type="ECO:0000313" key="4">
    <source>
        <dbReference type="Proteomes" id="UP000308365"/>
    </source>
</evidence>
<evidence type="ECO:0000313" key="3">
    <source>
        <dbReference type="EMBL" id="TKC48669.1"/>
    </source>
</evidence>
<dbReference type="GO" id="GO:0008270">
    <property type="term" value="F:zinc ion binding"/>
    <property type="evidence" value="ECO:0007669"/>
    <property type="project" value="InterPro"/>
</dbReference>
<dbReference type="InterPro" id="IPR010442">
    <property type="entry name" value="PET_domain"/>
</dbReference>
<protein>
    <recommendedName>
        <fullName evidence="2">PET domain-containing protein</fullName>
    </recommendedName>
</protein>
<dbReference type="PANTHER" id="PTHR24211">
    <property type="entry name" value="LIM DOMAIN-CONTAINING PROTEIN"/>
    <property type="match status" value="1"/>
</dbReference>
<accession>A0A4U1FFP5</accession>
<dbReference type="Pfam" id="PF06297">
    <property type="entry name" value="PET"/>
    <property type="match status" value="2"/>
</dbReference>
<dbReference type="EMBL" id="RWIC01000150">
    <property type="protein sequence ID" value="TKC48669.1"/>
    <property type="molecule type" value="Genomic_DNA"/>
</dbReference>
<name>A0A4U1FFP5_MONMO</name>
<evidence type="ECO:0000256" key="1">
    <source>
        <dbReference type="ARBA" id="ARBA00022737"/>
    </source>
</evidence>
<reference evidence="4" key="1">
    <citation type="journal article" date="2019" name="IScience">
        <title>Narwhal Genome Reveals Long-Term Low Genetic Diversity despite Current Large Abundance Size.</title>
        <authorList>
            <person name="Westbury M.V."/>
            <person name="Petersen B."/>
            <person name="Garde E."/>
            <person name="Heide-Jorgensen M.P."/>
            <person name="Lorenzen E.D."/>
        </authorList>
    </citation>
    <scope>NUCLEOTIDE SEQUENCE [LARGE SCALE GENOMIC DNA]</scope>
</reference>
<feature type="domain" description="PET" evidence="2">
    <location>
        <begin position="74"/>
        <end position="145"/>
    </location>
</feature>
<dbReference type="PANTHER" id="PTHR24211:SF18">
    <property type="entry name" value="PRICKLE-LIKE PROTEIN 2"/>
    <property type="match status" value="1"/>
</dbReference>
<dbReference type="PROSITE" id="PS51303">
    <property type="entry name" value="PET"/>
    <property type="match status" value="1"/>
</dbReference>
<proteinExistence type="predicted"/>
<dbReference type="AlphaFoldDB" id="A0A4U1FFP5"/>